<keyword evidence="4" id="KW-0614">Plasmid</keyword>
<dbReference type="InterPro" id="IPR011006">
    <property type="entry name" value="CheY-like_superfamily"/>
</dbReference>
<dbReference type="CDD" id="cd06170">
    <property type="entry name" value="LuxR_C_like"/>
    <property type="match status" value="1"/>
</dbReference>
<dbReference type="SMART" id="SM00421">
    <property type="entry name" value="HTH_LUXR"/>
    <property type="match status" value="1"/>
</dbReference>
<dbReference type="SUPFAM" id="SSF52172">
    <property type="entry name" value="CheY-like"/>
    <property type="match status" value="1"/>
</dbReference>
<evidence type="ECO:0000313" key="4">
    <source>
        <dbReference type="EMBL" id="AUN33451.1"/>
    </source>
</evidence>
<gene>
    <name evidence="4" type="ORF">C0V82_24170</name>
</gene>
<proteinExistence type="predicted"/>
<dbReference type="PRINTS" id="PR00038">
    <property type="entry name" value="HTHLUXR"/>
</dbReference>
<dbReference type="PANTHER" id="PTHR44688">
    <property type="entry name" value="DNA-BINDING TRANSCRIPTIONAL ACTIVATOR DEVR_DOSR"/>
    <property type="match status" value="1"/>
</dbReference>
<accession>A0A2K9NK82</accession>
<name>A0A2K9NK82_9PROT</name>
<dbReference type="PANTHER" id="PTHR44688:SF16">
    <property type="entry name" value="DNA-BINDING TRANSCRIPTIONAL ACTIVATOR DEVR_DOSR"/>
    <property type="match status" value="1"/>
</dbReference>
<dbReference type="PROSITE" id="PS50043">
    <property type="entry name" value="HTH_LUXR_2"/>
    <property type="match status" value="1"/>
</dbReference>
<dbReference type="PROSITE" id="PS50110">
    <property type="entry name" value="RESPONSE_REGULATORY"/>
    <property type="match status" value="1"/>
</dbReference>
<keyword evidence="1" id="KW-0805">Transcription regulation</keyword>
<reference evidence="4 5" key="1">
    <citation type="submission" date="2017-12" db="EMBL/GenBank/DDBJ databases">
        <title>Genomes of bacteria within cyanobacterial aggregates.</title>
        <authorList>
            <person name="Cai H."/>
        </authorList>
    </citation>
    <scope>NUCLEOTIDE SEQUENCE [LARGE SCALE GENOMIC DNA]</scope>
    <source>
        <strain evidence="4 5">TH16</strain>
        <plasmid evidence="4 5">unnamed1</plasmid>
    </source>
</reference>
<evidence type="ECO:0000256" key="1">
    <source>
        <dbReference type="ARBA" id="ARBA00023015"/>
    </source>
</evidence>
<dbReference type="Pfam" id="PF00196">
    <property type="entry name" value="GerE"/>
    <property type="match status" value="1"/>
</dbReference>
<dbReference type="PROSITE" id="PS00622">
    <property type="entry name" value="HTH_LUXR_1"/>
    <property type="match status" value="1"/>
</dbReference>
<dbReference type="SUPFAM" id="SSF46894">
    <property type="entry name" value="C-terminal effector domain of the bipartite response regulators"/>
    <property type="match status" value="1"/>
</dbReference>
<dbReference type="EMBL" id="CP025613">
    <property type="protein sequence ID" value="AUN33451.1"/>
    <property type="molecule type" value="Genomic_DNA"/>
</dbReference>
<evidence type="ECO:0000256" key="2">
    <source>
        <dbReference type="ARBA" id="ARBA00023125"/>
    </source>
</evidence>
<evidence type="ECO:0000313" key="5">
    <source>
        <dbReference type="Proteomes" id="UP000234752"/>
    </source>
</evidence>
<dbReference type="RefSeq" id="WP_102114964.1">
    <property type="nucleotide sequence ID" value="NZ_BMGN01000001.1"/>
</dbReference>
<sequence length="303" mass="32246">MRDGATASDMVLVVDDNRDELNMLVDALERGGFTALAATRGEAALTLLERVMPSLVVMDAVMPGMDGFTTCQQIKRDARTAHLPVIFMTGLTETAHVLRGLEVGGTDYVTKPVNLVELLARIRVHIATARAAHGARLALDASGRHLFAVNPQGHILWSTPQAASLLSAAFGEGAVPPEPVQALLQRAVAGGSDTETAEPLAPAAGVGPARYLLPTGPGEYLFQLTAAGPSGEDILRAQIDLTLREVEVLRWLIHGKTNREISEILGISPRTVNKHLERIFAKMGVENRASATSLAMRIMAGKG</sequence>
<dbReference type="GO" id="GO:0003677">
    <property type="term" value="F:DNA binding"/>
    <property type="evidence" value="ECO:0007669"/>
    <property type="project" value="UniProtKB-KW"/>
</dbReference>
<dbReference type="OrthoDB" id="5292887at2"/>
<dbReference type="InterPro" id="IPR000792">
    <property type="entry name" value="Tscrpt_reg_LuxR_C"/>
</dbReference>
<dbReference type="InterPro" id="IPR036388">
    <property type="entry name" value="WH-like_DNA-bd_sf"/>
</dbReference>
<evidence type="ECO:0000256" key="3">
    <source>
        <dbReference type="ARBA" id="ARBA00023163"/>
    </source>
</evidence>
<protein>
    <submittedName>
        <fullName evidence="4">DNA-binding response regulator</fullName>
    </submittedName>
</protein>
<dbReference type="AlphaFoldDB" id="A0A2K9NK82"/>
<dbReference type="InterPro" id="IPR001789">
    <property type="entry name" value="Sig_transdc_resp-reg_receiver"/>
</dbReference>
<dbReference type="InterPro" id="IPR016032">
    <property type="entry name" value="Sig_transdc_resp-reg_C-effctor"/>
</dbReference>
<dbReference type="GO" id="GO:0000160">
    <property type="term" value="P:phosphorelay signal transduction system"/>
    <property type="evidence" value="ECO:0007669"/>
    <property type="project" value="InterPro"/>
</dbReference>
<dbReference type="SMART" id="SM00448">
    <property type="entry name" value="REC"/>
    <property type="match status" value="1"/>
</dbReference>
<keyword evidence="2 4" id="KW-0238">DNA-binding</keyword>
<dbReference type="Proteomes" id="UP000234752">
    <property type="component" value="Plasmid unnamed1"/>
</dbReference>
<keyword evidence="5" id="KW-1185">Reference proteome</keyword>
<keyword evidence="3" id="KW-0804">Transcription</keyword>
<dbReference type="Pfam" id="PF00072">
    <property type="entry name" value="Response_reg"/>
    <property type="match status" value="1"/>
</dbReference>
<organism evidence="4 5">
    <name type="scientific">Niveispirillum cyanobacteriorum</name>
    <dbReference type="NCBI Taxonomy" id="1612173"/>
    <lineage>
        <taxon>Bacteria</taxon>
        <taxon>Pseudomonadati</taxon>
        <taxon>Pseudomonadota</taxon>
        <taxon>Alphaproteobacteria</taxon>
        <taxon>Rhodospirillales</taxon>
        <taxon>Azospirillaceae</taxon>
        <taxon>Niveispirillum</taxon>
    </lineage>
</organism>
<geneLocation type="plasmid" evidence="4 5">
    <name>unnamed1</name>
</geneLocation>
<dbReference type="Gene3D" id="3.40.50.2300">
    <property type="match status" value="1"/>
</dbReference>
<dbReference type="GO" id="GO:0006355">
    <property type="term" value="P:regulation of DNA-templated transcription"/>
    <property type="evidence" value="ECO:0007669"/>
    <property type="project" value="InterPro"/>
</dbReference>
<dbReference type="KEGG" id="ncb:C0V82_24170"/>
<dbReference type="Gene3D" id="1.10.10.10">
    <property type="entry name" value="Winged helix-like DNA-binding domain superfamily/Winged helix DNA-binding domain"/>
    <property type="match status" value="1"/>
</dbReference>